<evidence type="ECO:0000313" key="4">
    <source>
        <dbReference type="Proteomes" id="UP000567570"/>
    </source>
</evidence>
<dbReference type="InterPro" id="IPR011993">
    <property type="entry name" value="PH-like_dom_sf"/>
</dbReference>
<comment type="similarity">
    <text evidence="1">Belongs to the Niban family.</text>
</comment>
<evidence type="ECO:0000256" key="1">
    <source>
        <dbReference type="ARBA" id="ARBA00010251"/>
    </source>
</evidence>
<protein>
    <submittedName>
        <fullName evidence="3">NIBL2 protein</fullName>
    </submittedName>
</protein>
<evidence type="ECO:0000259" key="2">
    <source>
        <dbReference type="PROSITE" id="PS50003"/>
    </source>
</evidence>
<dbReference type="Gene3D" id="2.30.29.30">
    <property type="entry name" value="Pleckstrin-homology domain (PH domain)/Phosphotyrosine-binding domain (PTB)"/>
    <property type="match status" value="1"/>
</dbReference>
<dbReference type="SUPFAM" id="SSF50729">
    <property type="entry name" value="PH domain-like"/>
    <property type="match status" value="1"/>
</dbReference>
<accession>A0A7L1T0F3</accession>
<feature type="non-terminal residue" evidence="3">
    <location>
        <position position="489"/>
    </location>
</feature>
<keyword evidence="4" id="KW-1185">Reference proteome</keyword>
<dbReference type="PROSITE" id="PS50003">
    <property type="entry name" value="PH_DOMAIN"/>
    <property type="match status" value="1"/>
</dbReference>
<evidence type="ECO:0000313" key="3">
    <source>
        <dbReference type="EMBL" id="NXO54566.1"/>
    </source>
</evidence>
<organism evidence="3 4">
    <name type="scientific">Aramus guarauna</name>
    <name type="common">Limpkin</name>
    <name type="synonym">Scolopax guarauna</name>
    <dbReference type="NCBI Taxonomy" id="54356"/>
    <lineage>
        <taxon>Eukaryota</taxon>
        <taxon>Metazoa</taxon>
        <taxon>Chordata</taxon>
        <taxon>Craniata</taxon>
        <taxon>Vertebrata</taxon>
        <taxon>Euteleostomi</taxon>
        <taxon>Archelosauria</taxon>
        <taxon>Archosauria</taxon>
        <taxon>Dinosauria</taxon>
        <taxon>Saurischia</taxon>
        <taxon>Theropoda</taxon>
        <taxon>Coelurosauria</taxon>
        <taxon>Aves</taxon>
        <taxon>Neognathae</taxon>
        <taxon>Neoaves</taxon>
        <taxon>Gruiformes</taxon>
        <taxon>Aramidae</taxon>
        <taxon>Aramus</taxon>
    </lineage>
</organism>
<dbReference type="PANTHER" id="PTHR14392:SF4">
    <property type="entry name" value="PROTEIN NIBAN 3"/>
    <property type="match status" value="1"/>
</dbReference>
<dbReference type="Pfam" id="PF26089">
    <property type="entry name" value="PH_Niban2"/>
    <property type="match status" value="1"/>
</dbReference>
<sequence>FILRPQLSPPPDAALHEGLLSRYDGDSRSWQENYFVLLGDFTLQWFESEEALRTGCEPGGSTALSGYRLLPSPSEYSESLADLCRGLADGSPFADPPGEFLFFLYHPFRRHFCFCATSAGSRRIWMAALGDGVRYRSTELQRRDSLEAEAFLQAVRFYRQERGRYGAEDLFLGPEPEILGNVLMEDLVPVLRARVLPSIRGAERRRRQLWLQFLQEVYTLVLSEISSELESFRKEKEKLRLELEKKIRPDLDQMLTLKDHIAGKLQAVVRIPAESWCSRAVEPHLDRAMEELALPVTSGLEAVRSLVARRVDEVIALVRSSPVAVLRKELATLGETFWRPDIMYPCYEEADAYRDSLRELGERFGFRGTTSLILDAQNLMQRVGGDARGRGRGGMRRRRTLGLSLLDFFFNYFFFGEFYPFSLNFFNFFFPPFSPQFFFPPIPPARRGQELPRYESLVFADFGDIINLENVYEETVLAALLRAVGKGEG</sequence>
<dbReference type="Proteomes" id="UP000567570">
    <property type="component" value="Unassembled WGS sequence"/>
</dbReference>
<dbReference type="AlphaFoldDB" id="A0A7L1T0F3"/>
<dbReference type="InterPro" id="IPR001849">
    <property type="entry name" value="PH_domain"/>
</dbReference>
<dbReference type="Pfam" id="PF26086">
    <property type="entry name" value="Niban2"/>
    <property type="match status" value="1"/>
</dbReference>
<dbReference type="SMART" id="SM00233">
    <property type="entry name" value="PH"/>
    <property type="match status" value="1"/>
</dbReference>
<dbReference type="PANTHER" id="PTHR14392">
    <property type="entry name" value="NIBAN FAMILY MEMBER"/>
    <property type="match status" value="1"/>
</dbReference>
<comment type="caution">
    <text evidence="3">The sequence shown here is derived from an EMBL/GenBank/DDBJ whole genome shotgun (WGS) entry which is preliminary data.</text>
</comment>
<feature type="non-terminal residue" evidence="3">
    <location>
        <position position="1"/>
    </location>
</feature>
<name>A0A7L1T0F3_ARAGA</name>
<proteinExistence type="inferred from homology"/>
<gene>
    <name evidence="3" type="primary">Fam129c</name>
    <name evidence="3" type="ORF">ARAGUA_R15756</name>
</gene>
<dbReference type="InterPro" id="IPR059060">
    <property type="entry name" value="Niban_1/2/3_dom"/>
</dbReference>
<feature type="domain" description="PH" evidence="2">
    <location>
        <begin position="13"/>
        <end position="134"/>
    </location>
</feature>
<reference evidence="3 4" key="1">
    <citation type="submission" date="2019-09" db="EMBL/GenBank/DDBJ databases">
        <title>Bird 10,000 Genomes (B10K) Project - Family phase.</title>
        <authorList>
            <person name="Zhang G."/>
        </authorList>
    </citation>
    <scope>NUCLEOTIDE SEQUENCE [LARGE SCALE GENOMIC DNA]</scope>
    <source>
        <strain evidence="3">B10K-DU-002-11</strain>
        <tissue evidence="3">Muscle</tissue>
    </source>
</reference>
<dbReference type="InterPro" id="IPR026088">
    <property type="entry name" value="Niban-like"/>
</dbReference>
<dbReference type="EMBL" id="VXBL01005527">
    <property type="protein sequence ID" value="NXO54566.1"/>
    <property type="molecule type" value="Genomic_DNA"/>
</dbReference>